<sequence length="54" mass="6415">ASHLNTPATLFVALQKMDHYSQTISTRKFKFCTYLKDISYLFKRLNWFTVLNVL</sequence>
<accession>A0AAD8AC24</accession>
<evidence type="ECO:0000313" key="2">
    <source>
        <dbReference type="Proteomes" id="UP001233999"/>
    </source>
</evidence>
<comment type="caution">
    <text evidence="1">The sequence shown here is derived from an EMBL/GenBank/DDBJ whole genome shotgun (WGS) entry which is preliminary data.</text>
</comment>
<feature type="non-terminal residue" evidence="1">
    <location>
        <position position="1"/>
    </location>
</feature>
<name>A0AAD8AC24_DIPPU</name>
<reference evidence="1" key="1">
    <citation type="journal article" date="2023" name="IScience">
        <title>Live-bearing cockroach genome reveals convergent evolutionary mechanisms linked to viviparity in insects and beyond.</title>
        <authorList>
            <person name="Fouks B."/>
            <person name="Harrison M.C."/>
            <person name="Mikhailova A.A."/>
            <person name="Marchal E."/>
            <person name="English S."/>
            <person name="Carruthers M."/>
            <person name="Jennings E.C."/>
            <person name="Chiamaka E.L."/>
            <person name="Frigard R.A."/>
            <person name="Pippel M."/>
            <person name="Attardo G.M."/>
            <person name="Benoit J.B."/>
            <person name="Bornberg-Bauer E."/>
            <person name="Tobe S.S."/>
        </authorList>
    </citation>
    <scope>NUCLEOTIDE SEQUENCE</scope>
    <source>
        <strain evidence="1">Stay&amp;Tobe</strain>
    </source>
</reference>
<proteinExistence type="predicted"/>
<protein>
    <submittedName>
        <fullName evidence="1">Uncharacterized protein</fullName>
    </submittedName>
</protein>
<dbReference type="EMBL" id="JASPKZ010002305">
    <property type="protein sequence ID" value="KAJ9595891.1"/>
    <property type="molecule type" value="Genomic_DNA"/>
</dbReference>
<reference evidence="1" key="2">
    <citation type="submission" date="2023-05" db="EMBL/GenBank/DDBJ databases">
        <authorList>
            <person name="Fouks B."/>
        </authorList>
    </citation>
    <scope>NUCLEOTIDE SEQUENCE</scope>
    <source>
        <strain evidence="1">Stay&amp;Tobe</strain>
        <tissue evidence="1">Testes</tissue>
    </source>
</reference>
<dbReference type="Proteomes" id="UP001233999">
    <property type="component" value="Unassembled WGS sequence"/>
</dbReference>
<keyword evidence="2" id="KW-1185">Reference proteome</keyword>
<feature type="non-terminal residue" evidence="1">
    <location>
        <position position="54"/>
    </location>
</feature>
<gene>
    <name evidence="1" type="ORF">L9F63_012910</name>
</gene>
<organism evidence="1 2">
    <name type="scientific">Diploptera punctata</name>
    <name type="common">Pacific beetle cockroach</name>
    <dbReference type="NCBI Taxonomy" id="6984"/>
    <lineage>
        <taxon>Eukaryota</taxon>
        <taxon>Metazoa</taxon>
        <taxon>Ecdysozoa</taxon>
        <taxon>Arthropoda</taxon>
        <taxon>Hexapoda</taxon>
        <taxon>Insecta</taxon>
        <taxon>Pterygota</taxon>
        <taxon>Neoptera</taxon>
        <taxon>Polyneoptera</taxon>
        <taxon>Dictyoptera</taxon>
        <taxon>Blattodea</taxon>
        <taxon>Blaberoidea</taxon>
        <taxon>Blaberidae</taxon>
        <taxon>Diplopterinae</taxon>
        <taxon>Diploptera</taxon>
    </lineage>
</organism>
<evidence type="ECO:0000313" key="1">
    <source>
        <dbReference type="EMBL" id="KAJ9595891.1"/>
    </source>
</evidence>
<dbReference type="AlphaFoldDB" id="A0AAD8AC24"/>